<keyword evidence="2" id="KW-0378">Hydrolase</keyword>
<dbReference type="InterPro" id="IPR050228">
    <property type="entry name" value="Carboxylesterase_BioH"/>
</dbReference>
<dbReference type="Pfam" id="PF12697">
    <property type="entry name" value="Abhydrolase_6"/>
    <property type="match status" value="1"/>
</dbReference>
<protein>
    <submittedName>
        <fullName evidence="2">Alpha/beta hydrolase</fullName>
    </submittedName>
</protein>
<name>A0ABQ3YJV0_9ACTN</name>
<keyword evidence="3" id="KW-1185">Reference proteome</keyword>
<gene>
    <name evidence="2" type="ORF">Ade02nite_88780</name>
</gene>
<sequence length="261" mass="29045">MQIDQRQIDGVFVEHAAPEGEPVAAPVVFVHGGSHGSWLWENWLPYFAATGRHCYSFSWFNHNGSRDLPREQFVQRSIEAVTEELDIVVSHAGQAPVLVAHSMGAMAVQKYAESHDVVAQILLAPIACRQVGNEPMPVPIDMTEPFPPMPYEMAYEWFLSGCAERDARRYHALMPHESPQAVWEVASGGAIGVDRTRLGGPTLMVGAENDIVVPAEVVRRSADYFGADYLFLPGRAHSMILEPGWRRTADRLLAWLARATW</sequence>
<dbReference type="InterPro" id="IPR000073">
    <property type="entry name" value="AB_hydrolase_1"/>
</dbReference>
<proteinExistence type="predicted"/>
<feature type="domain" description="AB hydrolase-1" evidence="1">
    <location>
        <begin position="27"/>
        <end position="243"/>
    </location>
</feature>
<dbReference type="InterPro" id="IPR029058">
    <property type="entry name" value="AB_hydrolase_fold"/>
</dbReference>
<dbReference type="PANTHER" id="PTHR43194">
    <property type="entry name" value="HYDROLASE ALPHA/BETA FOLD FAMILY"/>
    <property type="match status" value="1"/>
</dbReference>
<dbReference type="EMBL" id="BOMI01000188">
    <property type="protein sequence ID" value="GID80237.1"/>
    <property type="molecule type" value="Genomic_DNA"/>
</dbReference>
<dbReference type="PANTHER" id="PTHR43194:SF2">
    <property type="entry name" value="PEROXISOMAL MEMBRANE PROTEIN LPX1"/>
    <property type="match status" value="1"/>
</dbReference>
<dbReference type="GO" id="GO:0016787">
    <property type="term" value="F:hydrolase activity"/>
    <property type="evidence" value="ECO:0007669"/>
    <property type="project" value="UniProtKB-KW"/>
</dbReference>
<organism evidence="2 3">
    <name type="scientific">Paractinoplanes deccanensis</name>
    <dbReference type="NCBI Taxonomy" id="113561"/>
    <lineage>
        <taxon>Bacteria</taxon>
        <taxon>Bacillati</taxon>
        <taxon>Actinomycetota</taxon>
        <taxon>Actinomycetes</taxon>
        <taxon>Micromonosporales</taxon>
        <taxon>Micromonosporaceae</taxon>
        <taxon>Paractinoplanes</taxon>
    </lineage>
</organism>
<evidence type="ECO:0000259" key="1">
    <source>
        <dbReference type="Pfam" id="PF12697"/>
    </source>
</evidence>
<dbReference type="SUPFAM" id="SSF53474">
    <property type="entry name" value="alpha/beta-Hydrolases"/>
    <property type="match status" value="1"/>
</dbReference>
<dbReference type="Gene3D" id="3.40.50.1820">
    <property type="entry name" value="alpha/beta hydrolase"/>
    <property type="match status" value="1"/>
</dbReference>
<accession>A0ABQ3YJV0</accession>
<dbReference type="Proteomes" id="UP000609879">
    <property type="component" value="Unassembled WGS sequence"/>
</dbReference>
<evidence type="ECO:0000313" key="2">
    <source>
        <dbReference type="EMBL" id="GID80237.1"/>
    </source>
</evidence>
<reference evidence="2 3" key="1">
    <citation type="submission" date="2021-01" db="EMBL/GenBank/DDBJ databases">
        <title>Whole genome shotgun sequence of Actinoplanes deccanensis NBRC 13994.</title>
        <authorList>
            <person name="Komaki H."/>
            <person name="Tamura T."/>
        </authorList>
    </citation>
    <scope>NUCLEOTIDE SEQUENCE [LARGE SCALE GENOMIC DNA]</scope>
    <source>
        <strain evidence="2 3">NBRC 13994</strain>
    </source>
</reference>
<comment type="caution">
    <text evidence="2">The sequence shown here is derived from an EMBL/GenBank/DDBJ whole genome shotgun (WGS) entry which is preliminary data.</text>
</comment>
<evidence type="ECO:0000313" key="3">
    <source>
        <dbReference type="Proteomes" id="UP000609879"/>
    </source>
</evidence>